<organism evidence="1 2">
    <name type="scientific">Segnochrobactrum spirostomi</name>
    <dbReference type="NCBI Taxonomy" id="2608987"/>
    <lineage>
        <taxon>Bacteria</taxon>
        <taxon>Pseudomonadati</taxon>
        <taxon>Pseudomonadota</taxon>
        <taxon>Alphaproteobacteria</taxon>
        <taxon>Hyphomicrobiales</taxon>
        <taxon>Segnochrobactraceae</taxon>
        <taxon>Segnochrobactrum</taxon>
    </lineage>
</organism>
<evidence type="ECO:0000313" key="2">
    <source>
        <dbReference type="Proteomes" id="UP000332515"/>
    </source>
</evidence>
<evidence type="ECO:0000313" key="1">
    <source>
        <dbReference type="EMBL" id="MQT15628.1"/>
    </source>
</evidence>
<dbReference type="AlphaFoldDB" id="A0A6A7YCD6"/>
<comment type="caution">
    <text evidence="1">The sequence shown here is derived from an EMBL/GenBank/DDBJ whole genome shotgun (WGS) entry which is preliminary data.</text>
</comment>
<accession>A0A6A7YCD6</accession>
<dbReference type="InterPro" id="IPR010836">
    <property type="entry name" value="SapC"/>
</dbReference>
<protein>
    <submittedName>
        <fullName evidence="1">SapC family protein</fullName>
    </submittedName>
</protein>
<gene>
    <name evidence="1" type="ORF">F0357_23850</name>
</gene>
<proteinExistence type="predicted"/>
<reference evidence="1 2" key="1">
    <citation type="submission" date="2019-09" db="EMBL/GenBank/DDBJ databases">
        <title>Segnochrobactrum spirostomi gen. nov., sp. nov., isolated from the ciliate Spirostomum cf. yagiui and description of a novel family, Segnochrobactraceae fam. nov. within the order Rhizobiales of the class Alphaproteobacteria.</title>
        <authorList>
            <person name="Akter S."/>
            <person name="Shazib S.U.A."/>
            <person name="Shin M.K."/>
        </authorList>
    </citation>
    <scope>NUCLEOTIDE SEQUENCE [LARGE SCALE GENOMIC DNA]</scope>
    <source>
        <strain evidence="1 2">Sp-1</strain>
    </source>
</reference>
<sequence length="256" mass="27773">MTETPAPDASLPLFYRKPILLRFQDHGAYGVRPQSDFRFAAEAIAVPLVGSEFAAAGRHYPIVFATEGSVMPLAVTGIAAGRNLFVETDGRWRSGTYIPGYVRRYPFIGMTAPDPSAPLMLGIDAESERLTKNAHRDSADALFDAAGKATDTSRNAMALCEAYALDHERTRLFGEALEANGLLIEQTAQVRYADESGASVRGFRVVNEQAYRALSPEVLADFHGKGWLEMIVLHLASQLSWQGLVEASAPAQTKAA</sequence>
<dbReference type="RefSeq" id="WP_153491381.1">
    <property type="nucleotide sequence ID" value="NZ_VWNA01000003.1"/>
</dbReference>
<name>A0A6A7YCD6_9HYPH</name>
<dbReference type="Proteomes" id="UP000332515">
    <property type="component" value="Unassembled WGS sequence"/>
</dbReference>
<keyword evidence="2" id="KW-1185">Reference proteome</keyword>
<dbReference type="Pfam" id="PF07277">
    <property type="entry name" value="SapC"/>
    <property type="match status" value="1"/>
</dbReference>
<dbReference type="EMBL" id="VWNA01000003">
    <property type="protein sequence ID" value="MQT15628.1"/>
    <property type="molecule type" value="Genomic_DNA"/>
</dbReference>